<protein>
    <recommendedName>
        <fullName evidence="2">histidine kinase</fullName>
        <ecNumber evidence="2">2.7.13.3</ecNumber>
    </recommendedName>
</protein>
<dbReference type="EMBL" id="JAGTUF010000026">
    <property type="protein sequence ID" value="MBR9973609.1"/>
    <property type="molecule type" value="Genomic_DNA"/>
</dbReference>
<dbReference type="PROSITE" id="PS50109">
    <property type="entry name" value="HIS_KIN"/>
    <property type="match status" value="1"/>
</dbReference>
<evidence type="ECO:0000259" key="7">
    <source>
        <dbReference type="PROSITE" id="PS50109"/>
    </source>
</evidence>
<dbReference type="SUPFAM" id="SSF55874">
    <property type="entry name" value="ATPase domain of HSP90 chaperone/DNA topoisomerase II/histidine kinase"/>
    <property type="match status" value="1"/>
</dbReference>
<evidence type="ECO:0000313" key="8">
    <source>
        <dbReference type="EMBL" id="MBR9973609.1"/>
    </source>
</evidence>
<evidence type="ECO:0000256" key="4">
    <source>
        <dbReference type="ARBA" id="ARBA00022679"/>
    </source>
</evidence>
<evidence type="ECO:0000313" key="9">
    <source>
        <dbReference type="Proteomes" id="UP000680714"/>
    </source>
</evidence>
<keyword evidence="9" id="KW-1185">Reference proteome</keyword>
<dbReference type="CDD" id="cd00082">
    <property type="entry name" value="HisKA"/>
    <property type="match status" value="1"/>
</dbReference>
<dbReference type="InterPro" id="IPR036097">
    <property type="entry name" value="HisK_dim/P_sf"/>
</dbReference>
<dbReference type="Gene3D" id="1.10.287.130">
    <property type="match status" value="1"/>
</dbReference>
<comment type="caution">
    <text evidence="8">The sequence shown here is derived from an EMBL/GenBank/DDBJ whole genome shotgun (WGS) entry which is preliminary data.</text>
</comment>
<reference evidence="8 9" key="1">
    <citation type="submission" date="2021-04" db="EMBL/GenBank/DDBJ databases">
        <title>Magnetospirillum sulfuroxidans sp. nov., a facultative chemolithoautotrophic sulfur-oxidizing alphaproteobacterium isolated from freshwater sediment and proposals for Paramagetospirillum gen. nov., and Magnetospirillaceae fam. nov.</title>
        <authorList>
            <person name="Koziaeva V."/>
            <person name="Geelhoed J.S."/>
            <person name="Sorokin D.Y."/>
            <person name="Grouzdev D.S."/>
        </authorList>
    </citation>
    <scope>NUCLEOTIDE SEQUENCE [LARGE SCALE GENOMIC DNA]</scope>
    <source>
        <strain evidence="8 9">J10</strain>
    </source>
</reference>
<evidence type="ECO:0000256" key="2">
    <source>
        <dbReference type="ARBA" id="ARBA00012438"/>
    </source>
</evidence>
<dbReference type="SMART" id="SM00388">
    <property type="entry name" value="HisKA"/>
    <property type="match status" value="1"/>
</dbReference>
<keyword evidence="6" id="KW-0812">Transmembrane</keyword>
<organism evidence="8 9">
    <name type="scientific">Magnetospirillum sulfuroxidans</name>
    <dbReference type="NCBI Taxonomy" id="611300"/>
    <lineage>
        <taxon>Bacteria</taxon>
        <taxon>Pseudomonadati</taxon>
        <taxon>Pseudomonadota</taxon>
        <taxon>Alphaproteobacteria</taxon>
        <taxon>Rhodospirillales</taxon>
        <taxon>Rhodospirillaceae</taxon>
        <taxon>Magnetospirillum</taxon>
    </lineage>
</organism>
<name>A0ABS5IGZ3_9PROT</name>
<keyword evidence="3" id="KW-0597">Phosphoprotein</keyword>
<sequence length="566" mass="60725">MAPVDAERLRRVIVTYATLAMVTIGVVVAGLAITPLALRLREDALAALRHELTLKVMAGGEVVSRAANLAQQVTSRTVIRQKLESYNQGDVGLEELREFTGDKLADALNLSPDLIGIVRIAADGQRVAVLGKVAGAETLSPLTVPRLTIALARGEAGPVLVVAAPIVGRGGTLAGTDLVVVSAASLHAIVDEVRALRGRTQAALIDLAAPSRVALASDDNFTLDDADVVLIGQALDGQQVVMGEHGSLIATAAALPGTRWALLLRMPAREATSAVDNLLIWVTLAALVVIGLGVLGLRKVLQPLTGVFIVQSADMSRQIAELRQIQADLATKSHDLALSNAELQEYAYAASHDLQEPVRTIIGFAQLLSRRYRTQMGPEADEFIDFIVEGAERMRRQINDLLAYARLGRSDPVFEPVDMNKVAAEVRHALLGAIEASGAVIEVASLPTVKGGHEALSRLLQNLIGNALKFSQPGQPPHIEISASVDAHWAEFRVRDHGIGIAPEYHDRIFRMFERLHPRGQYEGSGIGLAICRKVVDLHGGRIWLESNPGEGCTFHFLLPLAQQRP</sequence>
<dbReference type="SMART" id="SM00387">
    <property type="entry name" value="HATPase_c"/>
    <property type="match status" value="1"/>
</dbReference>
<gene>
    <name evidence="8" type="ORF">KEC16_17920</name>
</gene>
<dbReference type="InterPro" id="IPR052162">
    <property type="entry name" value="Sensor_kinase/Photoreceptor"/>
</dbReference>
<evidence type="ECO:0000256" key="3">
    <source>
        <dbReference type="ARBA" id="ARBA00022553"/>
    </source>
</evidence>
<evidence type="ECO:0000256" key="5">
    <source>
        <dbReference type="ARBA" id="ARBA00022777"/>
    </source>
</evidence>
<dbReference type="InterPro" id="IPR036890">
    <property type="entry name" value="HATPase_C_sf"/>
</dbReference>
<dbReference type="InterPro" id="IPR003661">
    <property type="entry name" value="HisK_dim/P_dom"/>
</dbReference>
<dbReference type="InterPro" id="IPR005467">
    <property type="entry name" value="His_kinase_dom"/>
</dbReference>
<dbReference type="InterPro" id="IPR004358">
    <property type="entry name" value="Sig_transdc_His_kin-like_C"/>
</dbReference>
<dbReference type="PANTHER" id="PTHR43304">
    <property type="entry name" value="PHYTOCHROME-LIKE PROTEIN CPH1"/>
    <property type="match status" value="1"/>
</dbReference>
<dbReference type="EC" id="2.7.13.3" evidence="2"/>
<keyword evidence="5" id="KW-0418">Kinase</keyword>
<comment type="catalytic activity">
    <reaction evidence="1">
        <text>ATP + protein L-histidine = ADP + protein N-phospho-L-histidine.</text>
        <dbReference type="EC" id="2.7.13.3"/>
    </reaction>
</comment>
<dbReference type="PANTHER" id="PTHR43304:SF1">
    <property type="entry name" value="PAC DOMAIN-CONTAINING PROTEIN"/>
    <property type="match status" value="1"/>
</dbReference>
<accession>A0ABS5IGZ3</accession>
<feature type="domain" description="Histidine kinase" evidence="7">
    <location>
        <begin position="349"/>
        <end position="563"/>
    </location>
</feature>
<dbReference type="PRINTS" id="PR00344">
    <property type="entry name" value="BCTRLSENSOR"/>
</dbReference>
<feature type="transmembrane region" description="Helical" evidence="6">
    <location>
        <begin position="12"/>
        <end position="33"/>
    </location>
</feature>
<dbReference type="Gene3D" id="3.30.565.10">
    <property type="entry name" value="Histidine kinase-like ATPase, C-terminal domain"/>
    <property type="match status" value="1"/>
</dbReference>
<evidence type="ECO:0000256" key="6">
    <source>
        <dbReference type="SAM" id="Phobius"/>
    </source>
</evidence>
<proteinExistence type="predicted"/>
<dbReference type="InterPro" id="IPR003594">
    <property type="entry name" value="HATPase_dom"/>
</dbReference>
<keyword evidence="4" id="KW-0808">Transferase</keyword>
<dbReference type="Pfam" id="PF00512">
    <property type="entry name" value="HisKA"/>
    <property type="match status" value="1"/>
</dbReference>
<dbReference type="Pfam" id="PF02518">
    <property type="entry name" value="HATPase_c"/>
    <property type="match status" value="1"/>
</dbReference>
<dbReference type="Proteomes" id="UP000680714">
    <property type="component" value="Unassembled WGS sequence"/>
</dbReference>
<keyword evidence="6" id="KW-1133">Transmembrane helix</keyword>
<dbReference type="SUPFAM" id="SSF47384">
    <property type="entry name" value="Homodimeric domain of signal transducing histidine kinase"/>
    <property type="match status" value="1"/>
</dbReference>
<evidence type="ECO:0000256" key="1">
    <source>
        <dbReference type="ARBA" id="ARBA00000085"/>
    </source>
</evidence>
<keyword evidence="6" id="KW-0472">Membrane</keyword>